<dbReference type="GO" id="GO:0003964">
    <property type="term" value="F:RNA-directed DNA polymerase activity"/>
    <property type="evidence" value="ECO:0007669"/>
    <property type="project" value="UniProtKB-KW"/>
</dbReference>
<keyword evidence="1" id="KW-0808">Transferase</keyword>
<gene>
    <name evidence="1" type="ORF">Tci_048070</name>
</gene>
<organism evidence="1">
    <name type="scientific">Tanacetum cinerariifolium</name>
    <name type="common">Dalmatian daisy</name>
    <name type="synonym">Chrysanthemum cinerariifolium</name>
    <dbReference type="NCBI Taxonomy" id="118510"/>
    <lineage>
        <taxon>Eukaryota</taxon>
        <taxon>Viridiplantae</taxon>
        <taxon>Streptophyta</taxon>
        <taxon>Embryophyta</taxon>
        <taxon>Tracheophyta</taxon>
        <taxon>Spermatophyta</taxon>
        <taxon>Magnoliopsida</taxon>
        <taxon>eudicotyledons</taxon>
        <taxon>Gunneridae</taxon>
        <taxon>Pentapetalae</taxon>
        <taxon>asterids</taxon>
        <taxon>campanulids</taxon>
        <taxon>Asterales</taxon>
        <taxon>Asteraceae</taxon>
        <taxon>Asteroideae</taxon>
        <taxon>Anthemideae</taxon>
        <taxon>Anthemidinae</taxon>
        <taxon>Tanacetum</taxon>
    </lineage>
</organism>
<evidence type="ECO:0000313" key="1">
    <source>
        <dbReference type="EMBL" id="GEU76092.1"/>
    </source>
</evidence>
<proteinExistence type="predicted"/>
<dbReference type="PANTHER" id="PTHR33116">
    <property type="entry name" value="REVERSE TRANSCRIPTASE ZINC-BINDING DOMAIN-CONTAINING PROTEIN-RELATED-RELATED"/>
    <property type="match status" value="1"/>
</dbReference>
<protein>
    <submittedName>
        <fullName evidence="1">RNA-directed DNA polymerase, eukaryota, reverse transcriptase zinc-binding domain protein</fullName>
    </submittedName>
</protein>
<keyword evidence="1" id="KW-0695">RNA-directed DNA polymerase</keyword>
<accession>A0A6L2MTQ0</accession>
<comment type="caution">
    <text evidence="1">The sequence shown here is derived from an EMBL/GenBank/DDBJ whole genome shotgun (WGS) entry which is preliminary data.</text>
</comment>
<keyword evidence="1" id="KW-0548">Nucleotidyltransferase</keyword>
<dbReference type="AlphaFoldDB" id="A0A6L2MTQ0"/>
<dbReference type="PANTHER" id="PTHR33116:SF84">
    <property type="entry name" value="RNA-DIRECTED DNA POLYMERASE"/>
    <property type="match status" value="1"/>
</dbReference>
<name>A0A6L2MTQ0_TANCI</name>
<reference evidence="1" key="1">
    <citation type="journal article" date="2019" name="Sci. Rep.">
        <title>Draft genome of Tanacetum cinerariifolium, the natural source of mosquito coil.</title>
        <authorList>
            <person name="Yamashiro T."/>
            <person name="Shiraishi A."/>
            <person name="Satake H."/>
            <person name="Nakayama K."/>
        </authorList>
    </citation>
    <scope>NUCLEOTIDE SEQUENCE</scope>
</reference>
<sequence>MEVLNLLMVKNTKEGSGFIYHYRCKELKITHLCFSDDLMVFCHGDVKSVKIVKEIMEGFSKYSGLYPNMGKSIIFFGSISEHARYVILNVVLFKTNKLPIKYLGVPFLAKCLGIADCKTLIDKVKVKVGDWKNKSSSYRWFSLVLWMMPTMDASFISIGGGFIELETAFIQEM</sequence>
<dbReference type="EMBL" id="BKCJ010007210">
    <property type="protein sequence ID" value="GEU76092.1"/>
    <property type="molecule type" value="Genomic_DNA"/>
</dbReference>